<reference evidence="2 3" key="1">
    <citation type="journal article" date="2017" name="Front. Microbiol.">
        <title>New Insights into the Diversity of the Genus Faecalibacterium.</title>
        <authorList>
            <person name="Benevides L."/>
            <person name="Burman S."/>
            <person name="Martin R."/>
            <person name="Robert V."/>
            <person name="Thomas M."/>
            <person name="Miquel S."/>
            <person name="Chain F."/>
            <person name="Sokol H."/>
            <person name="Bermudez-Humaran L.G."/>
            <person name="Morrison M."/>
            <person name="Langella P."/>
            <person name="Azevedo V.A."/>
            <person name="Chatel J.M."/>
            <person name="Soares S."/>
        </authorList>
    </citation>
    <scope>NUCLEOTIDE SEQUENCE [LARGE SCALE GENOMIC DNA]</scope>
    <source>
        <strain evidence="2 3">AHMP21</strain>
    </source>
</reference>
<proteinExistence type="predicted"/>
<feature type="domain" description="HTH cro/C1-type" evidence="1">
    <location>
        <begin position="11"/>
        <end position="65"/>
    </location>
</feature>
<dbReference type="CDD" id="cd00093">
    <property type="entry name" value="HTH_XRE"/>
    <property type="match status" value="1"/>
</dbReference>
<dbReference type="Proteomes" id="UP000220438">
    <property type="component" value="Unassembled WGS sequence"/>
</dbReference>
<protein>
    <recommendedName>
        <fullName evidence="1">HTH cro/C1-type domain-containing protein</fullName>
    </recommendedName>
</protein>
<evidence type="ECO:0000259" key="1">
    <source>
        <dbReference type="PROSITE" id="PS50943"/>
    </source>
</evidence>
<dbReference type="InterPro" id="IPR010982">
    <property type="entry name" value="Lambda_DNA-bd_dom_sf"/>
</dbReference>
<dbReference type="Gene3D" id="1.10.260.40">
    <property type="entry name" value="lambda repressor-like DNA-binding domains"/>
    <property type="match status" value="1"/>
</dbReference>
<dbReference type="SUPFAM" id="SSF47413">
    <property type="entry name" value="lambda repressor-like DNA-binding domains"/>
    <property type="match status" value="1"/>
</dbReference>
<organism evidence="2 3">
    <name type="scientific">Faecalibacterium prausnitzii</name>
    <dbReference type="NCBI Taxonomy" id="853"/>
    <lineage>
        <taxon>Bacteria</taxon>
        <taxon>Bacillati</taxon>
        <taxon>Bacillota</taxon>
        <taxon>Clostridia</taxon>
        <taxon>Eubacteriales</taxon>
        <taxon>Oscillospiraceae</taxon>
        <taxon>Faecalibacterium</taxon>
    </lineage>
</organism>
<dbReference type="PROSITE" id="PS50943">
    <property type="entry name" value="HTH_CROC1"/>
    <property type="match status" value="1"/>
</dbReference>
<comment type="caution">
    <text evidence="2">The sequence shown here is derived from an EMBL/GenBank/DDBJ whole genome shotgun (WGS) entry which is preliminary data.</text>
</comment>
<dbReference type="EMBL" id="NOUW01000006">
    <property type="protein sequence ID" value="PDX90595.1"/>
    <property type="molecule type" value="Genomic_DNA"/>
</dbReference>
<dbReference type="GO" id="GO:0003677">
    <property type="term" value="F:DNA binding"/>
    <property type="evidence" value="ECO:0007669"/>
    <property type="project" value="InterPro"/>
</dbReference>
<dbReference type="Pfam" id="PF13443">
    <property type="entry name" value="HTH_26"/>
    <property type="match status" value="1"/>
</dbReference>
<dbReference type="AlphaFoldDB" id="A0A2A7BGV7"/>
<gene>
    <name evidence="2" type="ORF">CHR61_01605</name>
</gene>
<evidence type="ECO:0000313" key="3">
    <source>
        <dbReference type="Proteomes" id="UP000220438"/>
    </source>
</evidence>
<name>A0A2A7BGV7_9FIRM</name>
<dbReference type="InterPro" id="IPR001387">
    <property type="entry name" value="Cro/C1-type_HTH"/>
</dbReference>
<sequence>MSNVKKPYLKISRLAEDQDLNQGALAALIGVSSNTMTARLKGTQPWRSDEIVIICRALHIPQEKIGEYFFPAIAKEEKTA</sequence>
<evidence type="ECO:0000313" key="2">
    <source>
        <dbReference type="EMBL" id="PDX90595.1"/>
    </source>
</evidence>
<accession>A0A2A7BGV7</accession>